<dbReference type="RefSeq" id="WP_058474824.1">
    <property type="nucleotide sequence ID" value="NZ_CAAAIL010000002.1"/>
</dbReference>
<dbReference type="Pfam" id="PF13439">
    <property type="entry name" value="Glyco_transf_4"/>
    <property type="match status" value="1"/>
</dbReference>
<reference evidence="6 8" key="1">
    <citation type="submission" date="2015-11" db="EMBL/GenBank/DDBJ databases">
        <title>Genomic analysis of 38 Legionella species identifies large and diverse effector repertoires.</title>
        <authorList>
            <person name="Burstein D."/>
            <person name="Amaro F."/>
            <person name="Zusman T."/>
            <person name="Lifshitz Z."/>
            <person name="Cohen O."/>
            <person name="Gilbert J.A."/>
            <person name="Pupko T."/>
            <person name="Shuman H.A."/>
            <person name="Segal G."/>
        </authorList>
    </citation>
    <scope>NUCLEOTIDE SEQUENCE [LARGE SCALE GENOMIC DNA]</scope>
    <source>
        <strain evidence="6 8">ATCC 49507</strain>
    </source>
</reference>
<dbReference type="AlphaFoldDB" id="A0A378KPE0"/>
<keyword evidence="3 7" id="KW-0808">Transferase</keyword>
<dbReference type="Proteomes" id="UP000054639">
    <property type="component" value="Unassembled WGS sequence"/>
</dbReference>
<dbReference type="Gene3D" id="3.40.50.2000">
    <property type="entry name" value="Glycogen Phosphorylase B"/>
    <property type="match status" value="2"/>
</dbReference>
<evidence type="ECO:0000313" key="6">
    <source>
        <dbReference type="EMBL" id="KTD44852.1"/>
    </source>
</evidence>
<evidence type="ECO:0000313" key="8">
    <source>
        <dbReference type="Proteomes" id="UP000054639"/>
    </source>
</evidence>
<dbReference type="EMBL" id="LNYR01000038">
    <property type="protein sequence ID" value="KTD44852.1"/>
    <property type="molecule type" value="Genomic_DNA"/>
</dbReference>
<reference evidence="7 9" key="2">
    <citation type="submission" date="2018-06" db="EMBL/GenBank/DDBJ databases">
        <authorList>
            <consortium name="Pathogen Informatics"/>
            <person name="Doyle S."/>
        </authorList>
    </citation>
    <scope>NUCLEOTIDE SEQUENCE [LARGE SCALE GENOMIC DNA]</scope>
    <source>
        <strain evidence="7 9">NCTC12376</strain>
    </source>
</reference>
<sequence length="343" mass="38078">MKILNAMFSKVNGGVEQVFLNYSKVLESYGNEVIPVIHPWSQIRASCAGDNLRTLFSYGRNDFIAVHRLRQLILKEQPDCIITHTKRAALLVEKTKTTVPKIAVCHTIESYNELAKASDAVIAITEHMYHDMIGQGESAKKIYTVPNMISIPEDLAYRQPEHAAIPVIGASARFSDLKGLDVFIDALALLKRKGISFKANIAGDGKQKKQYMKQINQHGLHNEVRLLGWIDDKQAFYESLDIFCHPSLKESFGLVVVESMIHSLPMVLTQISGPLEIVGDTECAVMVPPSDPVSLANGLERLIKDSSLAKRLSYNGFLRANTYSSRTVGPILNRVVNDVCNSL</sequence>
<protein>
    <submittedName>
        <fullName evidence="7">CapM protein, capsular polysaccharide biosynthesis</fullName>
        <ecNumber evidence="7">2.4.1.11</ecNumber>
    </submittedName>
</protein>
<name>A0A378KPE0_9GAMM</name>
<comment type="similarity">
    <text evidence="1">Belongs to the glycosyltransferase group 1 family. Glycosyltransferase 4 subfamily.</text>
</comment>
<keyword evidence="8" id="KW-1185">Reference proteome</keyword>
<evidence type="ECO:0000259" key="4">
    <source>
        <dbReference type="Pfam" id="PF00534"/>
    </source>
</evidence>
<gene>
    <name evidence="7" type="primary">capM_1</name>
    <name evidence="6" type="synonym">capM2_2</name>
    <name evidence="6" type="ORF">Lqua_2687</name>
    <name evidence="7" type="ORF">NCTC12376_00006</name>
</gene>
<evidence type="ECO:0000256" key="3">
    <source>
        <dbReference type="ARBA" id="ARBA00022679"/>
    </source>
</evidence>
<keyword evidence="2 7" id="KW-0328">Glycosyltransferase</keyword>
<dbReference type="CDD" id="cd03801">
    <property type="entry name" value="GT4_PimA-like"/>
    <property type="match status" value="1"/>
</dbReference>
<feature type="domain" description="Glycosyl transferase family 1" evidence="4">
    <location>
        <begin position="166"/>
        <end position="316"/>
    </location>
</feature>
<evidence type="ECO:0000313" key="9">
    <source>
        <dbReference type="Proteomes" id="UP000254230"/>
    </source>
</evidence>
<dbReference type="STRING" id="45072.Lqua_2687"/>
<accession>A0A378KPE0</accession>
<dbReference type="GO" id="GO:1901135">
    <property type="term" value="P:carbohydrate derivative metabolic process"/>
    <property type="evidence" value="ECO:0007669"/>
    <property type="project" value="UniProtKB-ARBA"/>
</dbReference>
<dbReference type="EMBL" id="UGOW01000001">
    <property type="protein sequence ID" value="STY16226.1"/>
    <property type="molecule type" value="Genomic_DNA"/>
</dbReference>
<dbReference type="PANTHER" id="PTHR12526">
    <property type="entry name" value="GLYCOSYLTRANSFERASE"/>
    <property type="match status" value="1"/>
</dbReference>
<dbReference type="GO" id="GO:0004373">
    <property type="term" value="F:alpha-1,4-glucan glucosyltransferase (UDP-glucose donor) activity"/>
    <property type="evidence" value="ECO:0007669"/>
    <property type="project" value="UniProtKB-EC"/>
</dbReference>
<dbReference type="Pfam" id="PF00534">
    <property type="entry name" value="Glycos_transf_1"/>
    <property type="match status" value="1"/>
</dbReference>
<evidence type="ECO:0000259" key="5">
    <source>
        <dbReference type="Pfam" id="PF13439"/>
    </source>
</evidence>
<organism evidence="7 9">
    <name type="scientific">Legionella quateirensis</name>
    <dbReference type="NCBI Taxonomy" id="45072"/>
    <lineage>
        <taxon>Bacteria</taxon>
        <taxon>Pseudomonadati</taxon>
        <taxon>Pseudomonadota</taxon>
        <taxon>Gammaproteobacteria</taxon>
        <taxon>Legionellales</taxon>
        <taxon>Legionellaceae</taxon>
        <taxon>Legionella</taxon>
    </lineage>
</organism>
<evidence type="ECO:0000256" key="1">
    <source>
        <dbReference type="ARBA" id="ARBA00009481"/>
    </source>
</evidence>
<evidence type="ECO:0000313" key="7">
    <source>
        <dbReference type="EMBL" id="STY16226.1"/>
    </source>
</evidence>
<proteinExistence type="inferred from homology"/>
<dbReference type="PANTHER" id="PTHR12526:SF640">
    <property type="entry name" value="COLANIC ACID BIOSYNTHESIS GLYCOSYLTRANSFERASE WCAL-RELATED"/>
    <property type="match status" value="1"/>
</dbReference>
<feature type="domain" description="Glycosyltransferase subfamily 4-like N-terminal" evidence="5">
    <location>
        <begin position="13"/>
        <end position="149"/>
    </location>
</feature>
<dbReference type="OrthoDB" id="9768937at2"/>
<dbReference type="Proteomes" id="UP000254230">
    <property type="component" value="Unassembled WGS sequence"/>
</dbReference>
<dbReference type="EC" id="2.4.1.11" evidence="7"/>
<evidence type="ECO:0000256" key="2">
    <source>
        <dbReference type="ARBA" id="ARBA00022676"/>
    </source>
</evidence>
<dbReference type="InterPro" id="IPR028098">
    <property type="entry name" value="Glyco_trans_4-like_N"/>
</dbReference>
<dbReference type="InterPro" id="IPR001296">
    <property type="entry name" value="Glyco_trans_1"/>
</dbReference>
<dbReference type="SUPFAM" id="SSF53756">
    <property type="entry name" value="UDP-Glycosyltransferase/glycogen phosphorylase"/>
    <property type="match status" value="1"/>
</dbReference>